<dbReference type="Gene3D" id="3.20.20.80">
    <property type="entry name" value="Glycosidases"/>
    <property type="match status" value="1"/>
</dbReference>
<dbReference type="GO" id="GO:0045087">
    <property type="term" value="P:innate immune response"/>
    <property type="evidence" value="ECO:0007669"/>
    <property type="project" value="TreeGrafter"/>
</dbReference>
<dbReference type="InterPro" id="IPR017853">
    <property type="entry name" value="GH"/>
</dbReference>
<reference evidence="2" key="1">
    <citation type="journal article" date="2015" name="Nat. Genet.">
        <title>The genome and transcriptome of the zoonotic hookworm Ancylostoma ceylanicum identify infection-specific gene families.</title>
        <authorList>
            <person name="Schwarz E.M."/>
            <person name="Hu Y."/>
            <person name="Antoshechkin I."/>
            <person name="Miller M.M."/>
            <person name="Sternberg P.W."/>
            <person name="Aroian R.V."/>
        </authorList>
    </citation>
    <scope>NUCLEOTIDE SEQUENCE</scope>
    <source>
        <strain evidence="2">HY135</strain>
    </source>
</reference>
<sequence length="279" mass="31512">MRASDARMTHAATINRLFANKLYPELQGRSEMGLFMFRAMIAIALSLLVFTAAHAAPTKQVNITYAAEVFGRIETDQMQCLHKKNYKIILYEAYADGKFDDNVKATMWTAINDKMGGEVYMTPDATIEKSAQQQMDETLNGMIRHGMPITRIWIKIADEKKWSSSINYNDFFLNDLVMAAEARGRSVGIITNSKAFYRTFTGLYDFVGEDRIWYTTPEPVTCTDKKGANFDDFVPFGGWRKPSAKQYCVGENVCGITINGNIVKPGFIWIPPRDAVAHH</sequence>
<dbReference type="EMBL" id="JARK01001469">
    <property type="protein sequence ID" value="EYB98236.1"/>
    <property type="molecule type" value="Genomic_DNA"/>
</dbReference>
<dbReference type="SUPFAM" id="SSF51445">
    <property type="entry name" value="(Trans)glycosidases"/>
    <property type="match status" value="1"/>
</dbReference>
<dbReference type="PANTHER" id="PTHR23208">
    <property type="entry name" value="LYSOZYME PROTEIN"/>
    <property type="match status" value="1"/>
</dbReference>
<evidence type="ECO:0000313" key="2">
    <source>
        <dbReference type="Proteomes" id="UP000024635"/>
    </source>
</evidence>
<organism evidence="1 2">
    <name type="scientific">Ancylostoma ceylanicum</name>
    <dbReference type="NCBI Taxonomy" id="53326"/>
    <lineage>
        <taxon>Eukaryota</taxon>
        <taxon>Metazoa</taxon>
        <taxon>Ecdysozoa</taxon>
        <taxon>Nematoda</taxon>
        <taxon>Chromadorea</taxon>
        <taxon>Rhabditida</taxon>
        <taxon>Rhabditina</taxon>
        <taxon>Rhabditomorpha</taxon>
        <taxon>Strongyloidea</taxon>
        <taxon>Ancylostomatidae</taxon>
        <taxon>Ancylostomatinae</taxon>
        <taxon>Ancylostoma</taxon>
    </lineage>
</organism>
<dbReference type="AlphaFoldDB" id="A0A016T6G9"/>
<proteinExistence type="predicted"/>
<protein>
    <submittedName>
        <fullName evidence="1">Uncharacterized protein</fullName>
    </submittedName>
</protein>
<dbReference type="GO" id="GO:0007165">
    <property type="term" value="P:signal transduction"/>
    <property type="evidence" value="ECO:0007669"/>
    <property type="project" value="TreeGrafter"/>
</dbReference>
<keyword evidence="2" id="KW-1185">Reference proteome</keyword>
<evidence type="ECO:0000313" key="1">
    <source>
        <dbReference type="EMBL" id="EYB98236.1"/>
    </source>
</evidence>
<dbReference type="InterPro" id="IPR051595">
    <property type="entry name" value="GH25_Enzymes"/>
</dbReference>
<dbReference type="Proteomes" id="UP000024635">
    <property type="component" value="Unassembled WGS sequence"/>
</dbReference>
<gene>
    <name evidence="1" type="primary">Acey_s0133.g1787</name>
    <name evidence="1" type="ORF">Y032_0133g1787</name>
</gene>
<comment type="caution">
    <text evidence="1">The sequence shown here is derived from an EMBL/GenBank/DDBJ whole genome shotgun (WGS) entry which is preliminary data.</text>
</comment>
<accession>A0A016T6G9</accession>
<dbReference type="PANTHER" id="PTHR23208:SF14">
    <property type="entry name" value="GLYCOSIDE HYDROLASE FAMILY 25 PROTEIN-RELATED"/>
    <property type="match status" value="1"/>
</dbReference>
<dbReference type="OrthoDB" id="2251794at2759"/>
<name>A0A016T6G9_9BILA</name>